<organism evidence="1 2">
    <name type="scientific">Escherichia coli</name>
    <dbReference type="NCBI Taxonomy" id="562"/>
    <lineage>
        <taxon>Bacteria</taxon>
        <taxon>Pseudomonadati</taxon>
        <taxon>Pseudomonadota</taxon>
        <taxon>Gammaproteobacteria</taxon>
        <taxon>Enterobacterales</taxon>
        <taxon>Enterobacteriaceae</taxon>
        <taxon>Escherichia</taxon>
    </lineage>
</organism>
<evidence type="ECO:0000313" key="2">
    <source>
        <dbReference type="Proteomes" id="UP001481170"/>
    </source>
</evidence>
<protein>
    <submittedName>
        <fullName evidence="1">Uncharacterized protein</fullName>
    </submittedName>
</protein>
<proteinExistence type="predicted"/>
<gene>
    <name evidence="1" type="ORF">ABTZ31_022055</name>
</gene>
<reference evidence="1" key="1">
    <citation type="submission" date="2025-01" db="EMBL/GenBank/DDBJ databases">
        <authorList>
            <person name="Sun R."/>
            <person name="Lian X."/>
        </authorList>
    </citation>
    <scope>NUCLEOTIDE SEQUENCE</scope>
    <source>
        <strain evidence="1">PS2Canimalfeces12</strain>
    </source>
</reference>
<accession>A0ACD5GBT8</accession>
<dbReference type="Proteomes" id="UP001481170">
    <property type="component" value="Chromosome"/>
</dbReference>
<evidence type="ECO:0000313" key="1">
    <source>
        <dbReference type="EMBL" id="XOW91853.1"/>
    </source>
</evidence>
<name>A0ACD5GBT8_ECOLX</name>
<dbReference type="EMBL" id="CP180600">
    <property type="protein sequence ID" value="XOW91853.1"/>
    <property type="molecule type" value="Genomic_DNA"/>
</dbReference>
<sequence length="181" mass="20218">MAEPLFIASYHAAVLAALKKLKWVRDADIYPERVTQLTTPAVFFSVDGWDAQSNADGQMRVVLSASLWVLIDRAATSDIGKPDIYIRAVAADLTQWIDGQTFGLERVDPAVFISADADETDPAMDDYLVWQITFNQGVSFGEDPFATGNLPLQRVWIGIAPEIGKQHVDDYRLIYERKPNE</sequence>